<evidence type="ECO:0000256" key="3">
    <source>
        <dbReference type="ARBA" id="ARBA00023136"/>
    </source>
</evidence>
<evidence type="ECO:0000256" key="5">
    <source>
        <dbReference type="SAM" id="Phobius"/>
    </source>
</evidence>
<dbReference type="GO" id="GO:0051301">
    <property type="term" value="P:cell division"/>
    <property type="evidence" value="ECO:0007669"/>
    <property type="project" value="UniProtKB-KW"/>
</dbReference>
<protein>
    <submittedName>
        <fullName evidence="8">Cell division protein FtsI/penicillin-binding protein 2</fullName>
    </submittedName>
</protein>
<dbReference type="PANTHER" id="PTHR30627:SF24">
    <property type="entry name" value="PENICILLIN-BINDING PROTEIN 4B"/>
    <property type="match status" value="1"/>
</dbReference>
<dbReference type="InterPro" id="IPR001460">
    <property type="entry name" value="PCN-bd_Tpept"/>
</dbReference>
<dbReference type="GO" id="GO:0071555">
    <property type="term" value="P:cell wall organization"/>
    <property type="evidence" value="ECO:0007669"/>
    <property type="project" value="TreeGrafter"/>
</dbReference>
<comment type="similarity">
    <text evidence="2">Belongs to the transpeptidase family.</text>
</comment>
<feature type="compositionally biased region" description="Basic and acidic residues" evidence="4">
    <location>
        <begin position="325"/>
        <end position="334"/>
    </location>
</feature>
<dbReference type="InterPro" id="IPR012338">
    <property type="entry name" value="Beta-lactam/transpept-like"/>
</dbReference>
<dbReference type="GO" id="GO:0005886">
    <property type="term" value="C:plasma membrane"/>
    <property type="evidence" value="ECO:0007669"/>
    <property type="project" value="TreeGrafter"/>
</dbReference>
<dbReference type="Gene3D" id="3.30.1390.30">
    <property type="entry name" value="Penicillin-binding protein 2a, domain 3"/>
    <property type="match status" value="1"/>
</dbReference>
<feature type="region of interest" description="Disordered" evidence="4">
    <location>
        <begin position="314"/>
        <end position="334"/>
    </location>
</feature>
<sequence>MRLYVSMGKRTVIATLVGVFVVAAAAGGLWWRHTSQEQQRDEQARAAVQSFAAAWQKRSFDTASLRFAGTTPADVKKDFTTATSGLGSGPVKVSVASLDRNGKTADAVLDVTWTLPGSVPWSYRAPVSVGETADGWAVQPAASGSWWHPQLKAGEKLTATRTQGKRGDLLDAKGDPLMPLGKVYPVQLDPSRATTETATALETIVDEPKGSLVKKLEAAKKSGSQSPIAVITYRQSDFDARRKELDALKGVIYPARQQPLGRTRTFGQPLLGSYGPVSGEVVAKSQGRYAAGDYAGLSGLQGQYDSVLAGTPGVTVTSSGSPDRPLFEKPTTDGKDVQLTLDPRVQTAAEAALARTGDVPSALVAVDVKTGDVLASANSPELGIDRAITGHYPPGSSFKVATTLSLLSQGKVAPTTPVACPKTTVVDGRTYKNYEGETLGSPDFAEDFAHSCNTAFIDLAAKLGDGDLAAAAKKLGIGAGWAKSLGVANAFDGSIPVNNGKTDKASAAIGQGRNEVSPLALAVMASSVARGSSIPPALVTDPKQPGSRAPQPLDGAVVAQLRTLMRQVVTGGTGTVMKDTPGGPVHGKTGTAEFGSQNPPETHAWFVGYQGDVAFAVLVEKGKSGGTVAAPVAKDFLTRLAKG</sequence>
<dbReference type="InterPro" id="IPR036138">
    <property type="entry name" value="PBP_dimer_sf"/>
</dbReference>
<accession>A0A1H9WNW3</accession>
<dbReference type="PANTHER" id="PTHR30627">
    <property type="entry name" value="PEPTIDOGLYCAN D,D-TRANSPEPTIDASE"/>
    <property type="match status" value="1"/>
</dbReference>
<dbReference type="InterPro" id="IPR005311">
    <property type="entry name" value="PBP_dimer"/>
</dbReference>
<keyword evidence="5" id="KW-1133">Transmembrane helix</keyword>
<proteinExistence type="inferred from homology"/>
<feature type="domain" description="Penicillin-binding protein transpeptidase" evidence="6">
    <location>
        <begin position="363"/>
        <end position="637"/>
    </location>
</feature>
<dbReference type="SUPFAM" id="SSF56601">
    <property type="entry name" value="beta-lactamase/transpeptidase-like"/>
    <property type="match status" value="1"/>
</dbReference>
<dbReference type="Pfam" id="PF00905">
    <property type="entry name" value="Transpeptidase"/>
    <property type="match status" value="1"/>
</dbReference>
<feature type="domain" description="Penicillin-binding protein dimerisation" evidence="7">
    <location>
        <begin position="162"/>
        <end position="318"/>
    </location>
</feature>
<organism evidence="8 9">
    <name type="scientific">Pedococcus cremeus</name>
    <dbReference type="NCBI Taxonomy" id="587636"/>
    <lineage>
        <taxon>Bacteria</taxon>
        <taxon>Bacillati</taxon>
        <taxon>Actinomycetota</taxon>
        <taxon>Actinomycetes</taxon>
        <taxon>Micrococcales</taxon>
        <taxon>Intrasporangiaceae</taxon>
        <taxon>Pedococcus</taxon>
    </lineage>
</organism>
<dbReference type="InterPro" id="IPR050515">
    <property type="entry name" value="Beta-lactam/transpept"/>
</dbReference>
<keyword evidence="8" id="KW-0132">Cell division</keyword>
<keyword evidence="3 5" id="KW-0472">Membrane</keyword>
<name>A0A1H9WNW3_9MICO</name>
<evidence type="ECO:0000313" key="9">
    <source>
        <dbReference type="Proteomes" id="UP000199019"/>
    </source>
</evidence>
<dbReference type="AlphaFoldDB" id="A0A1H9WNW3"/>
<dbReference type="GO" id="GO:0008658">
    <property type="term" value="F:penicillin binding"/>
    <property type="evidence" value="ECO:0007669"/>
    <property type="project" value="InterPro"/>
</dbReference>
<comment type="subcellular location">
    <subcellularLocation>
        <location evidence="1">Membrane</location>
    </subcellularLocation>
</comment>
<keyword evidence="5" id="KW-0812">Transmembrane</keyword>
<dbReference type="Pfam" id="PF03717">
    <property type="entry name" value="PBP_dimer"/>
    <property type="match status" value="1"/>
</dbReference>
<dbReference type="SUPFAM" id="SSF56519">
    <property type="entry name" value="Penicillin binding protein dimerisation domain"/>
    <property type="match status" value="1"/>
</dbReference>
<keyword evidence="9" id="KW-1185">Reference proteome</keyword>
<reference evidence="9" key="1">
    <citation type="submission" date="2016-10" db="EMBL/GenBank/DDBJ databases">
        <authorList>
            <person name="Varghese N."/>
            <person name="Submissions S."/>
        </authorList>
    </citation>
    <scope>NUCLEOTIDE SEQUENCE [LARGE SCALE GENOMIC DNA]</scope>
    <source>
        <strain evidence="9">CGMCC 1.6963</strain>
    </source>
</reference>
<evidence type="ECO:0000256" key="2">
    <source>
        <dbReference type="ARBA" id="ARBA00007171"/>
    </source>
</evidence>
<evidence type="ECO:0000259" key="7">
    <source>
        <dbReference type="Pfam" id="PF03717"/>
    </source>
</evidence>
<evidence type="ECO:0000259" key="6">
    <source>
        <dbReference type="Pfam" id="PF00905"/>
    </source>
</evidence>
<feature type="transmembrane region" description="Helical" evidence="5">
    <location>
        <begin position="12"/>
        <end position="31"/>
    </location>
</feature>
<dbReference type="STRING" id="587636.SAMN05216199_3070"/>
<dbReference type="Gene3D" id="3.40.710.10">
    <property type="entry name" value="DD-peptidase/beta-lactamase superfamily"/>
    <property type="match status" value="1"/>
</dbReference>
<dbReference type="Proteomes" id="UP000199019">
    <property type="component" value="Unassembled WGS sequence"/>
</dbReference>
<evidence type="ECO:0000256" key="1">
    <source>
        <dbReference type="ARBA" id="ARBA00004370"/>
    </source>
</evidence>
<keyword evidence="8" id="KW-0131">Cell cycle</keyword>
<dbReference type="EMBL" id="FOHB01000005">
    <property type="protein sequence ID" value="SES35616.1"/>
    <property type="molecule type" value="Genomic_DNA"/>
</dbReference>
<dbReference type="Gene3D" id="3.90.1310.10">
    <property type="entry name" value="Penicillin-binding protein 2a (Domain 2)"/>
    <property type="match status" value="1"/>
</dbReference>
<gene>
    <name evidence="8" type="ORF">SAMN05216199_3070</name>
</gene>
<dbReference type="GO" id="GO:0071972">
    <property type="term" value="F:peptidoglycan L,D-transpeptidase activity"/>
    <property type="evidence" value="ECO:0007669"/>
    <property type="project" value="TreeGrafter"/>
</dbReference>
<evidence type="ECO:0000256" key="4">
    <source>
        <dbReference type="SAM" id="MobiDB-lite"/>
    </source>
</evidence>
<evidence type="ECO:0000313" key="8">
    <source>
        <dbReference type="EMBL" id="SES35616.1"/>
    </source>
</evidence>